<evidence type="ECO:0000259" key="1">
    <source>
        <dbReference type="Pfam" id="PF09037"/>
    </source>
</evidence>
<reference evidence="2 3" key="2">
    <citation type="journal article" date="2022" name="Mar. Drugs">
        <title>Bioassay-Guided Fractionation Leads to the Detection of Cholic Acid Generated by the Rare Thalassomonas sp.</title>
        <authorList>
            <person name="Pheiffer F."/>
            <person name="Schneider Y.K."/>
            <person name="Hansen E.H."/>
            <person name="Andersen J.H."/>
            <person name="Isaksson J."/>
            <person name="Busche T."/>
            <person name="R C."/>
            <person name="Kalinowski J."/>
            <person name="Zyl L.V."/>
            <person name="Trindade M."/>
        </authorList>
    </citation>
    <scope>NUCLEOTIDE SEQUENCE [LARGE SCALE GENOMIC DNA]</scope>
    <source>
        <strain evidence="2 3">A5K-106</strain>
    </source>
</reference>
<dbReference type="RefSeq" id="WP_044835295.1">
    <property type="nucleotide sequence ID" value="NZ_CP059735.1"/>
</dbReference>
<dbReference type="Gene3D" id="3.40.50.300">
    <property type="entry name" value="P-loop containing nucleotide triphosphate hydrolases"/>
    <property type="match status" value="1"/>
</dbReference>
<dbReference type="KEGG" id="tact:SG35_000830"/>
<dbReference type="AlphaFoldDB" id="A0AAE9YRC0"/>
<dbReference type="SUPFAM" id="SSF52540">
    <property type="entry name" value="P-loop containing nucleoside triphosphate hydrolases"/>
    <property type="match status" value="1"/>
</dbReference>
<dbReference type="InterPro" id="IPR027417">
    <property type="entry name" value="P-loop_NTPase"/>
</dbReference>
<accession>A0AAE9YRC0</accession>
<name>A0AAE9YRC0_9GAMM</name>
<dbReference type="InterPro" id="IPR024628">
    <property type="entry name" value="Sulfotransferase_Stf0_dom"/>
</dbReference>
<gene>
    <name evidence="2" type="ORF">SG35_000830</name>
</gene>
<evidence type="ECO:0000313" key="3">
    <source>
        <dbReference type="Proteomes" id="UP000032568"/>
    </source>
</evidence>
<dbReference type="Pfam" id="PF09037">
    <property type="entry name" value="Sulphotransf"/>
    <property type="match status" value="1"/>
</dbReference>
<reference evidence="2 3" key="1">
    <citation type="journal article" date="2015" name="Genome Announc.">
        <title>Draft Genome Sequences of Marine Isolates of Thalassomonas viridans and Thalassomonas actiniarum.</title>
        <authorList>
            <person name="Olonade I."/>
            <person name="van Zyl L.J."/>
            <person name="Trindade M."/>
        </authorList>
    </citation>
    <scope>NUCLEOTIDE SEQUENCE [LARGE SCALE GENOMIC DNA]</scope>
    <source>
        <strain evidence="2 3">A5K-106</strain>
    </source>
</reference>
<feature type="domain" description="Sulphotransferase Stf0" evidence="1">
    <location>
        <begin position="36"/>
        <end position="245"/>
    </location>
</feature>
<dbReference type="Proteomes" id="UP000032568">
    <property type="component" value="Chromosome"/>
</dbReference>
<sequence>MSDKKQSTDERLLSLMEQLSLRDDNISDPAKLKKVLILSTPRSGSSMFCDVISRSQQVGECREWLNMRYVGAYAKMKKISNINIQEYLNFIMNKTILQTDVFAVNMHIEQYISLIQNKFDPMTLGFDVVVYLSRKNKLEQAISLLKAQLTDKWTAETQELSKLDEKKITPAAITQALSHIIQSEAVYQEKLQHRVSLELFYEDFKHLDTTESFEAFFKLINKPFERSQMSTAFSKQKDSVTDKYFHNYMNYLTGKY</sequence>
<proteinExistence type="predicted"/>
<protein>
    <recommendedName>
        <fullName evidence="1">Sulphotransferase Stf0 domain-containing protein</fullName>
    </recommendedName>
</protein>
<dbReference type="EMBL" id="CP059735">
    <property type="protein sequence ID" value="WDD99267.1"/>
    <property type="molecule type" value="Genomic_DNA"/>
</dbReference>
<evidence type="ECO:0000313" key="2">
    <source>
        <dbReference type="EMBL" id="WDD99267.1"/>
    </source>
</evidence>
<organism evidence="2 3">
    <name type="scientific">Thalassomonas actiniarum</name>
    <dbReference type="NCBI Taxonomy" id="485447"/>
    <lineage>
        <taxon>Bacteria</taxon>
        <taxon>Pseudomonadati</taxon>
        <taxon>Pseudomonadota</taxon>
        <taxon>Gammaproteobacteria</taxon>
        <taxon>Alteromonadales</taxon>
        <taxon>Colwelliaceae</taxon>
        <taxon>Thalassomonas</taxon>
    </lineage>
</organism>
<keyword evidence="3" id="KW-1185">Reference proteome</keyword>